<accession>A0A291QYC9</accession>
<protein>
    <recommendedName>
        <fullName evidence="2">Thioredoxin domain-containing protein</fullName>
    </recommendedName>
</protein>
<sequence>MRKIFSILLLTIFIGNKIQAQSEIAFLPLSFQELKDKAAKENKLIFIDCYTSWCAPCKWMDKNVFNVPEVANYYNSTFINAHFDMEKGEGVMLRKEYEVQSFPTYLFIDHNGKLIYRSNSKMPVAEFLSVGKKATDPAQSLSALKEAYNKGNRDMKFLLDYYDLMEHSDRTFAAKLNREIMEGFPADKLNTSLGWRAINTLGHSKEDRFGAYFMSHQDEFNAFASQGAIDSLSDRMVSYELYGLMRNGNEQSFREKLRYFKDSKMAFRQKQGVMLEADFYLQNKRYDDYMKLVEKAYKGILKDDAERLSFLARRANMRGMGDDALLPIAYKLAKKAARLEPGEYSTQSTLAQICLETGRKKEGLVAANKAMNLAGTTKIEGIVQKLIDRLNALP</sequence>
<dbReference type="RefSeq" id="WP_098195244.1">
    <property type="nucleotide sequence ID" value="NZ_CP023777.1"/>
</dbReference>
<dbReference type="InterPro" id="IPR036249">
    <property type="entry name" value="Thioredoxin-like_sf"/>
</dbReference>
<dbReference type="Proteomes" id="UP000220133">
    <property type="component" value="Chromosome"/>
</dbReference>
<dbReference type="PROSITE" id="PS51352">
    <property type="entry name" value="THIOREDOXIN_2"/>
    <property type="match status" value="1"/>
</dbReference>
<reference evidence="3 4" key="1">
    <citation type="submission" date="2017-10" db="EMBL/GenBank/DDBJ databases">
        <title>Paenichitinophaga pekingensis gen. nov., sp. nov., isolated from activated sludge.</title>
        <authorList>
            <person name="Jin D."/>
            <person name="Kong X."/>
            <person name="Deng Y."/>
            <person name="Bai Z."/>
        </authorList>
    </citation>
    <scope>NUCLEOTIDE SEQUENCE [LARGE SCALE GENOMIC DNA]</scope>
    <source>
        <strain evidence="3 4">13</strain>
    </source>
</reference>
<dbReference type="InterPro" id="IPR017937">
    <property type="entry name" value="Thioredoxin_CS"/>
</dbReference>
<dbReference type="InterPro" id="IPR013766">
    <property type="entry name" value="Thioredoxin_domain"/>
</dbReference>
<evidence type="ECO:0000313" key="4">
    <source>
        <dbReference type="Proteomes" id="UP000220133"/>
    </source>
</evidence>
<dbReference type="PROSITE" id="PS00194">
    <property type="entry name" value="THIOREDOXIN_1"/>
    <property type="match status" value="1"/>
</dbReference>
<evidence type="ECO:0000313" key="3">
    <source>
        <dbReference type="EMBL" id="ATL48873.1"/>
    </source>
</evidence>
<dbReference type="Pfam" id="PF13899">
    <property type="entry name" value="Thioredoxin_7"/>
    <property type="match status" value="1"/>
</dbReference>
<gene>
    <name evidence="3" type="ORF">COR50_17820</name>
</gene>
<dbReference type="EMBL" id="CP023777">
    <property type="protein sequence ID" value="ATL48873.1"/>
    <property type="molecule type" value="Genomic_DNA"/>
</dbReference>
<organism evidence="3 4">
    <name type="scientific">Chitinophaga caeni</name>
    <dbReference type="NCBI Taxonomy" id="2029983"/>
    <lineage>
        <taxon>Bacteria</taxon>
        <taxon>Pseudomonadati</taxon>
        <taxon>Bacteroidota</taxon>
        <taxon>Chitinophagia</taxon>
        <taxon>Chitinophagales</taxon>
        <taxon>Chitinophagaceae</taxon>
        <taxon>Chitinophaga</taxon>
    </lineage>
</organism>
<dbReference type="SUPFAM" id="SSF52833">
    <property type="entry name" value="Thioredoxin-like"/>
    <property type="match status" value="1"/>
</dbReference>
<evidence type="ECO:0000256" key="1">
    <source>
        <dbReference type="ARBA" id="ARBA00023284"/>
    </source>
</evidence>
<dbReference type="InterPro" id="IPR011990">
    <property type="entry name" value="TPR-like_helical_dom_sf"/>
</dbReference>
<proteinExistence type="predicted"/>
<dbReference type="Gene3D" id="3.40.30.10">
    <property type="entry name" value="Glutaredoxin"/>
    <property type="match status" value="1"/>
</dbReference>
<name>A0A291QYC9_9BACT</name>
<keyword evidence="1" id="KW-0676">Redox-active center</keyword>
<evidence type="ECO:0000259" key="2">
    <source>
        <dbReference type="PROSITE" id="PS51352"/>
    </source>
</evidence>
<dbReference type="GO" id="GO:0006950">
    <property type="term" value="P:response to stress"/>
    <property type="evidence" value="ECO:0007669"/>
    <property type="project" value="UniProtKB-ARBA"/>
</dbReference>
<dbReference type="AlphaFoldDB" id="A0A291QYC9"/>
<feature type="domain" description="Thioredoxin" evidence="2">
    <location>
        <begin position="1"/>
        <end position="136"/>
    </location>
</feature>
<keyword evidence="4" id="KW-1185">Reference proteome</keyword>
<dbReference type="Gene3D" id="1.25.40.10">
    <property type="entry name" value="Tetratricopeptide repeat domain"/>
    <property type="match status" value="1"/>
</dbReference>
<dbReference type="OrthoDB" id="120730at2"/>
<dbReference type="KEGG" id="cbae:COR50_17820"/>